<dbReference type="SUPFAM" id="SSF53850">
    <property type="entry name" value="Periplasmic binding protein-like II"/>
    <property type="match status" value="1"/>
</dbReference>
<reference evidence="7" key="2">
    <citation type="submission" date="2020-09" db="EMBL/GenBank/DDBJ databases">
        <authorList>
            <person name="Sun Q."/>
            <person name="Ohkuma M."/>
        </authorList>
    </citation>
    <scope>NUCLEOTIDE SEQUENCE</scope>
    <source>
        <strain evidence="7">JCM 5069</strain>
    </source>
</reference>
<evidence type="ECO:0000313" key="8">
    <source>
        <dbReference type="Proteomes" id="UP000603708"/>
    </source>
</evidence>
<dbReference type="PANTHER" id="PTHR30290">
    <property type="entry name" value="PERIPLASMIC BINDING COMPONENT OF ABC TRANSPORTER"/>
    <property type="match status" value="1"/>
</dbReference>
<comment type="similarity">
    <text evidence="2">Belongs to the bacterial solute-binding protein 5 family.</text>
</comment>
<comment type="subcellular location">
    <subcellularLocation>
        <location evidence="1">Cell envelope</location>
    </subcellularLocation>
</comment>
<evidence type="ECO:0000256" key="4">
    <source>
        <dbReference type="ARBA" id="ARBA00022729"/>
    </source>
</evidence>
<organism evidence="7 8">
    <name type="scientific">Streptomyces sulfonofaciens</name>
    <dbReference type="NCBI Taxonomy" id="68272"/>
    <lineage>
        <taxon>Bacteria</taxon>
        <taxon>Bacillati</taxon>
        <taxon>Actinomycetota</taxon>
        <taxon>Actinomycetes</taxon>
        <taxon>Kitasatosporales</taxon>
        <taxon>Streptomycetaceae</taxon>
        <taxon>Streptomyces</taxon>
    </lineage>
</organism>
<dbReference type="RefSeq" id="WP_229924927.1">
    <property type="nucleotide sequence ID" value="NZ_BNCD01000017.1"/>
</dbReference>
<dbReference type="PIRSF" id="PIRSF002741">
    <property type="entry name" value="MppA"/>
    <property type="match status" value="1"/>
</dbReference>
<reference evidence="7" key="1">
    <citation type="journal article" date="2014" name="Int. J. Syst. Evol. Microbiol.">
        <title>Complete genome sequence of Corynebacterium casei LMG S-19264T (=DSM 44701T), isolated from a smear-ripened cheese.</title>
        <authorList>
            <consortium name="US DOE Joint Genome Institute (JGI-PGF)"/>
            <person name="Walter F."/>
            <person name="Albersmeier A."/>
            <person name="Kalinowski J."/>
            <person name="Ruckert C."/>
        </authorList>
    </citation>
    <scope>NUCLEOTIDE SEQUENCE</scope>
    <source>
        <strain evidence="7">JCM 5069</strain>
    </source>
</reference>
<protein>
    <submittedName>
        <fullName evidence="7">Solute-binding transport lipoprotein</fullName>
    </submittedName>
</protein>
<dbReference type="Proteomes" id="UP000603708">
    <property type="component" value="Unassembled WGS sequence"/>
</dbReference>
<feature type="domain" description="Solute-binding protein family 5" evidence="6">
    <location>
        <begin position="77"/>
        <end position="442"/>
    </location>
</feature>
<dbReference type="InterPro" id="IPR039424">
    <property type="entry name" value="SBP_5"/>
</dbReference>
<dbReference type="GO" id="GO:0043190">
    <property type="term" value="C:ATP-binding cassette (ABC) transporter complex"/>
    <property type="evidence" value="ECO:0007669"/>
    <property type="project" value="InterPro"/>
</dbReference>
<dbReference type="Gene3D" id="3.40.190.10">
    <property type="entry name" value="Periplasmic binding protein-like II"/>
    <property type="match status" value="1"/>
</dbReference>
<comment type="caution">
    <text evidence="7">The sequence shown here is derived from an EMBL/GenBank/DDBJ whole genome shotgun (WGS) entry which is preliminary data.</text>
</comment>
<sequence>MFNRIRCVRRIAATASISVLAGCGLMPSHNAGDGHRIVVGTTSAPSTLDPAAAWDGSWELFRNIYQTLLAYPVGATEPKPDAAENCTFSDAAKRTYRCTLRGDMTFSNGDTLDAHAVKYSVDRIRRINVPGGPVGLLGSLDRVETRGDSVVVFHLKKADATFPFVLATPAMSIVDPADYPADAVRKDGGITASGPYELKKYVAGDRAELTRNDSYKGFADLKNDSATIRYFQDSHAMVDALEKKQIDVTVRGLAADDIVALQGGRSHDGLQLIEEAGAETSYLVFNPEDGWARKLPVRRAVAQLIDRGAIADKIYKGTVDPLYSMIPKGVVGHTAGFFDDYGDPSVSRARGLLTDAGITEPVPLTMWFASDRYGSATAPMFAEIKRQLEASGLFRITLRSRPWTTFEAGYQKGEYPVFGRGWSPDFPDPDDFVTPFVGEQNALGTPYRIPKITDELLPRSREESDRGEVVKQFQQTQDILVADARLIPLWQSKLFVAANDDVSGAESAFDSSSIMMVWELGRKTSW</sequence>
<name>A0A919GJ72_9ACTN</name>
<evidence type="ECO:0000256" key="1">
    <source>
        <dbReference type="ARBA" id="ARBA00004196"/>
    </source>
</evidence>
<dbReference type="InterPro" id="IPR030678">
    <property type="entry name" value="Peptide/Ni-bd"/>
</dbReference>
<keyword evidence="3" id="KW-0813">Transport</keyword>
<dbReference type="GO" id="GO:1904680">
    <property type="term" value="F:peptide transmembrane transporter activity"/>
    <property type="evidence" value="ECO:0007669"/>
    <property type="project" value="TreeGrafter"/>
</dbReference>
<feature type="chain" id="PRO_5038436857" evidence="5">
    <location>
        <begin position="22"/>
        <end position="526"/>
    </location>
</feature>
<dbReference type="GO" id="GO:0030313">
    <property type="term" value="C:cell envelope"/>
    <property type="evidence" value="ECO:0007669"/>
    <property type="project" value="UniProtKB-SubCell"/>
</dbReference>
<dbReference type="Gene3D" id="3.10.105.10">
    <property type="entry name" value="Dipeptide-binding Protein, Domain 3"/>
    <property type="match status" value="1"/>
</dbReference>
<accession>A0A919GJ72</accession>
<evidence type="ECO:0000256" key="3">
    <source>
        <dbReference type="ARBA" id="ARBA00022448"/>
    </source>
</evidence>
<dbReference type="GO" id="GO:0015833">
    <property type="term" value="P:peptide transport"/>
    <property type="evidence" value="ECO:0007669"/>
    <property type="project" value="TreeGrafter"/>
</dbReference>
<keyword evidence="4 5" id="KW-0732">Signal</keyword>
<gene>
    <name evidence="7" type="ORF">GCM10018793_51140</name>
</gene>
<evidence type="ECO:0000313" key="7">
    <source>
        <dbReference type="EMBL" id="GHH84975.1"/>
    </source>
</evidence>
<dbReference type="InterPro" id="IPR000914">
    <property type="entry name" value="SBP_5_dom"/>
</dbReference>
<dbReference type="EMBL" id="BNCD01000017">
    <property type="protein sequence ID" value="GHH84975.1"/>
    <property type="molecule type" value="Genomic_DNA"/>
</dbReference>
<evidence type="ECO:0000256" key="5">
    <source>
        <dbReference type="SAM" id="SignalP"/>
    </source>
</evidence>
<dbReference type="GO" id="GO:0042597">
    <property type="term" value="C:periplasmic space"/>
    <property type="evidence" value="ECO:0007669"/>
    <property type="project" value="UniProtKB-ARBA"/>
</dbReference>
<feature type="signal peptide" evidence="5">
    <location>
        <begin position="1"/>
        <end position="21"/>
    </location>
</feature>
<dbReference type="PROSITE" id="PS51257">
    <property type="entry name" value="PROKAR_LIPOPROTEIN"/>
    <property type="match status" value="1"/>
</dbReference>
<keyword evidence="8" id="KW-1185">Reference proteome</keyword>
<dbReference type="Pfam" id="PF00496">
    <property type="entry name" value="SBP_bac_5"/>
    <property type="match status" value="1"/>
</dbReference>
<evidence type="ECO:0000259" key="6">
    <source>
        <dbReference type="Pfam" id="PF00496"/>
    </source>
</evidence>
<dbReference type="FunFam" id="3.10.105.10:FF:000012">
    <property type="entry name" value="Peptide/nickel transport system substrate-binding protein"/>
    <property type="match status" value="1"/>
</dbReference>
<keyword evidence="7" id="KW-0449">Lipoprotein</keyword>
<evidence type="ECO:0000256" key="2">
    <source>
        <dbReference type="ARBA" id="ARBA00005695"/>
    </source>
</evidence>
<proteinExistence type="inferred from homology"/>
<dbReference type="AlphaFoldDB" id="A0A919GJ72"/>
<dbReference type="PANTHER" id="PTHR30290:SF10">
    <property type="entry name" value="PERIPLASMIC OLIGOPEPTIDE-BINDING PROTEIN-RELATED"/>
    <property type="match status" value="1"/>
</dbReference>